<name>A0A067T7A6_GALM3</name>
<reference evidence="2" key="1">
    <citation type="journal article" date="2014" name="Proc. Natl. Acad. Sci. U.S.A.">
        <title>Extensive sampling of basidiomycete genomes demonstrates inadequacy of the white-rot/brown-rot paradigm for wood decay fungi.</title>
        <authorList>
            <person name="Riley R."/>
            <person name="Salamov A.A."/>
            <person name="Brown D.W."/>
            <person name="Nagy L.G."/>
            <person name="Floudas D."/>
            <person name="Held B.W."/>
            <person name="Levasseur A."/>
            <person name="Lombard V."/>
            <person name="Morin E."/>
            <person name="Otillar R."/>
            <person name="Lindquist E.A."/>
            <person name="Sun H."/>
            <person name="LaButti K.M."/>
            <person name="Schmutz J."/>
            <person name="Jabbour D."/>
            <person name="Luo H."/>
            <person name="Baker S.E."/>
            <person name="Pisabarro A.G."/>
            <person name="Walton J.D."/>
            <person name="Blanchette R.A."/>
            <person name="Henrissat B."/>
            <person name="Martin F."/>
            <person name="Cullen D."/>
            <person name="Hibbett D.S."/>
            <person name="Grigoriev I.V."/>
        </authorList>
    </citation>
    <scope>NUCLEOTIDE SEQUENCE [LARGE SCALE GENOMIC DNA]</scope>
    <source>
        <strain evidence="2">CBS 339.88</strain>
    </source>
</reference>
<dbReference type="AlphaFoldDB" id="A0A067T7A6"/>
<sequence length="365" mass="40442">MPSGFNFPPLESQLKSRSASFFASIGTTPEEVMQPPVSDYSNGMVQELSSVTSGTALNDDELPSSVLPSNSSLHPPSAFDGFSYDQGAAMRQFAKRLIRKAGLNEKLAQEFEEFLMMSEAEQRLAQFAISLQIRASLDDRKKSQAQTYQVPEELKSTIKTYARAALLSPTITSYRGNVEKHILAAMQDLNVHSLPETNEVAQVRKVVQEIQTALTNFRSVIKSKLKASLPVGSLTRNIGDLAHAIIGNNPIQVTLQHYIRFAFLRWAVEDTPTNVSDDDFWVTVDATINDIRTSCKTEAAIARCLTHKYEEDKLKYGDPAETAHVVSEPKDVQAWQTTVARHAGNVQGNLLQMKKKRKVAAVDEV</sequence>
<gene>
    <name evidence="1" type="ORF">GALMADRAFT_249787</name>
</gene>
<keyword evidence="2" id="KW-1185">Reference proteome</keyword>
<evidence type="ECO:0000313" key="2">
    <source>
        <dbReference type="Proteomes" id="UP000027222"/>
    </source>
</evidence>
<accession>A0A067T7A6</accession>
<organism evidence="1 2">
    <name type="scientific">Galerina marginata (strain CBS 339.88)</name>
    <dbReference type="NCBI Taxonomy" id="685588"/>
    <lineage>
        <taxon>Eukaryota</taxon>
        <taxon>Fungi</taxon>
        <taxon>Dikarya</taxon>
        <taxon>Basidiomycota</taxon>
        <taxon>Agaricomycotina</taxon>
        <taxon>Agaricomycetes</taxon>
        <taxon>Agaricomycetidae</taxon>
        <taxon>Agaricales</taxon>
        <taxon>Agaricineae</taxon>
        <taxon>Strophariaceae</taxon>
        <taxon>Galerina</taxon>
    </lineage>
</organism>
<dbReference type="OrthoDB" id="3050604at2759"/>
<protein>
    <submittedName>
        <fullName evidence="1">Uncharacterized protein</fullName>
    </submittedName>
</protein>
<dbReference type="Proteomes" id="UP000027222">
    <property type="component" value="Unassembled WGS sequence"/>
</dbReference>
<dbReference type="HOGENOM" id="CLU_074625_0_0_1"/>
<dbReference type="EMBL" id="KL142382">
    <property type="protein sequence ID" value="KDR74878.1"/>
    <property type="molecule type" value="Genomic_DNA"/>
</dbReference>
<evidence type="ECO:0000313" key="1">
    <source>
        <dbReference type="EMBL" id="KDR74878.1"/>
    </source>
</evidence>
<proteinExistence type="predicted"/>